<comment type="caution">
    <text evidence="1">The sequence shown here is derived from an EMBL/GenBank/DDBJ whole genome shotgun (WGS) entry which is preliminary data.</text>
</comment>
<protein>
    <submittedName>
        <fullName evidence="1">Uncharacterized protein</fullName>
    </submittedName>
</protein>
<accession>A0AAD2FYW4</accession>
<gene>
    <name evidence="1" type="ORF">CYCCA115_LOCUS16665</name>
</gene>
<reference evidence="1" key="1">
    <citation type="submission" date="2023-08" db="EMBL/GenBank/DDBJ databases">
        <authorList>
            <person name="Audoor S."/>
            <person name="Bilcke G."/>
        </authorList>
    </citation>
    <scope>NUCLEOTIDE SEQUENCE</scope>
</reference>
<dbReference type="AlphaFoldDB" id="A0AAD2FYW4"/>
<name>A0AAD2FYW4_9STRA</name>
<sequence length="114" mass="12895">MPSVISRSECLDLNDILGVKTLPGCHNIKHTLKRDDAFNTTSAIGDEEVKHRSSWLMPRIARRMTKNSPHHVSKWRSEVFVDDSDCSRLRALLTEKMGSPAEAEEHLPSACKRL</sequence>
<proteinExistence type="predicted"/>
<evidence type="ECO:0000313" key="2">
    <source>
        <dbReference type="Proteomes" id="UP001295423"/>
    </source>
</evidence>
<dbReference type="EMBL" id="CAKOGP040001937">
    <property type="protein sequence ID" value="CAJ1957332.1"/>
    <property type="molecule type" value="Genomic_DNA"/>
</dbReference>
<organism evidence="1 2">
    <name type="scientific">Cylindrotheca closterium</name>
    <dbReference type="NCBI Taxonomy" id="2856"/>
    <lineage>
        <taxon>Eukaryota</taxon>
        <taxon>Sar</taxon>
        <taxon>Stramenopiles</taxon>
        <taxon>Ochrophyta</taxon>
        <taxon>Bacillariophyta</taxon>
        <taxon>Bacillariophyceae</taxon>
        <taxon>Bacillariophycidae</taxon>
        <taxon>Bacillariales</taxon>
        <taxon>Bacillariaceae</taxon>
        <taxon>Cylindrotheca</taxon>
    </lineage>
</organism>
<evidence type="ECO:0000313" key="1">
    <source>
        <dbReference type="EMBL" id="CAJ1957332.1"/>
    </source>
</evidence>
<keyword evidence="2" id="KW-1185">Reference proteome</keyword>
<dbReference type="Proteomes" id="UP001295423">
    <property type="component" value="Unassembled WGS sequence"/>
</dbReference>